<accession>A0A3A9VSK6</accession>
<keyword evidence="1" id="KW-0805">Transcription regulation</keyword>
<keyword evidence="8" id="KW-1185">Reference proteome</keyword>
<dbReference type="OrthoDB" id="3226810at2"/>
<evidence type="ECO:0000313" key="7">
    <source>
        <dbReference type="EMBL" id="RKN13060.1"/>
    </source>
</evidence>
<dbReference type="Gene3D" id="3.40.50.2300">
    <property type="match status" value="2"/>
</dbReference>
<feature type="region of interest" description="Disordered" evidence="4">
    <location>
        <begin position="1"/>
        <end position="39"/>
    </location>
</feature>
<protein>
    <submittedName>
        <fullName evidence="6">LacI family transcriptional regulator</fullName>
    </submittedName>
</protein>
<dbReference type="Pfam" id="PF00356">
    <property type="entry name" value="LacI"/>
    <property type="match status" value="1"/>
</dbReference>
<proteinExistence type="predicted"/>
<dbReference type="CDD" id="cd01392">
    <property type="entry name" value="HTH_LacI"/>
    <property type="match status" value="1"/>
</dbReference>
<dbReference type="Pfam" id="PF13377">
    <property type="entry name" value="Peripla_BP_3"/>
    <property type="match status" value="1"/>
</dbReference>
<dbReference type="GO" id="GO:0003700">
    <property type="term" value="F:DNA-binding transcription factor activity"/>
    <property type="evidence" value="ECO:0007669"/>
    <property type="project" value="TreeGrafter"/>
</dbReference>
<comment type="caution">
    <text evidence="6">The sequence shown here is derived from an EMBL/GenBank/DDBJ whole genome shotgun (WGS) entry which is preliminary data.</text>
</comment>
<evidence type="ECO:0000256" key="1">
    <source>
        <dbReference type="ARBA" id="ARBA00023015"/>
    </source>
</evidence>
<dbReference type="SUPFAM" id="SSF47413">
    <property type="entry name" value="lambda repressor-like DNA-binding domains"/>
    <property type="match status" value="1"/>
</dbReference>
<evidence type="ECO:0000259" key="5">
    <source>
        <dbReference type="PROSITE" id="PS50932"/>
    </source>
</evidence>
<reference evidence="8 9" key="1">
    <citation type="submission" date="2018-09" db="EMBL/GenBank/DDBJ databases">
        <title>Streptomyces sp. nov. DS1-2, an endophytic actinomycete isolated from roots of Dendrobium scabrilingue.</title>
        <authorList>
            <person name="Kuncharoen N."/>
            <person name="Kudo T."/>
            <person name="Ohkuma M."/>
            <person name="Yuki M."/>
            <person name="Tanasupawat S."/>
        </authorList>
    </citation>
    <scope>NUCLEOTIDE SEQUENCE [LARGE SCALE GENOMIC DNA]</scope>
    <source>
        <strain evidence="6 9">AZ1-7</strain>
        <strain evidence="7 8">DS1-2</strain>
    </source>
</reference>
<keyword evidence="3" id="KW-0804">Transcription</keyword>
<evidence type="ECO:0000256" key="2">
    <source>
        <dbReference type="ARBA" id="ARBA00023125"/>
    </source>
</evidence>
<dbReference type="SMART" id="SM00354">
    <property type="entry name" value="HTH_LACI"/>
    <property type="match status" value="1"/>
</dbReference>
<dbReference type="PROSITE" id="PS00356">
    <property type="entry name" value="HTH_LACI_1"/>
    <property type="match status" value="1"/>
</dbReference>
<evidence type="ECO:0000256" key="4">
    <source>
        <dbReference type="SAM" id="MobiDB-lite"/>
    </source>
</evidence>
<evidence type="ECO:0000313" key="9">
    <source>
        <dbReference type="Proteomes" id="UP000275024"/>
    </source>
</evidence>
<feature type="compositionally biased region" description="Basic residues" evidence="4">
    <location>
        <begin position="21"/>
        <end position="31"/>
    </location>
</feature>
<dbReference type="GO" id="GO:0000976">
    <property type="term" value="F:transcription cis-regulatory region binding"/>
    <property type="evidence" value="ECO:0007669"/>
    <property type="project" value="TreeGrafter"/>
</dbReference>
<dbReference type="SUPFAM" id="SSF53822">
    <property type="entry name" value="Periplasmic binding protein-like I"/>
    <property type="match status" value="1"/>
</dbReference>
<feature type="domain" description="HTH lacI-type" evidence="5">
    <location>
        <begin position="42"/>
        <end position="97"/>
    </location>
</feature>
<sequence>MRRSTAGLGRSHPPVGSRGAARPRGRARRRGTFMPQRPRPTVTLHDVARRAGVSIATASRVLGNSARPVGRELQERVLAAASELRYVPDAAARAMKRGSDAIGLLADDLTTPTIALVVAAMEREASAAGAFVTVSSTGGTPEGQLRAIEVSRAVRPRALVLTSGRIDAAALGGRLLDALRSYTDEGGHVVVVGESDLPFTRIGFDDRGGARTIGACVARHGHRRVAVLGGPEGDFTGAERVAGFLDGLADHPDPVTDVRVVPCEVSRRGGHEATRALLADGGDIDAILAVNDIVAIGALAALRAARVPVPGRTSVVGVDDIPLAADVTPRLTTLALPFARVGAEAIRRVVDPDAGPHRPLRVAGRPVIRESLAPRGAARKR</sequence>
<dbReference type="InterPro" id="IPR028082">
    <property type="entry name" value="Peripla_BP_I"/>
</dbReference>
<dbReference type="InterPro" id="IPR010982">
    <property type="entry name" value="Lambda_DNA-bd_dom_sf"/>
</dbReference>
<dbReference type="InterPro" id="IPR000843">
    <property type="entry name" value="HTH_LacI"/>
</dbReference>
<name>A0A3A9VSK6_9ACTN</name>
<dbReference type="CDD" id="cd06267">
    <property type="entry name" value="PBP1_LacI_sugar_binding-like"/>
    <property type="match status" value="1"/>
</dbReference>
<dbReference type="Proteomes" id="UP000275024">
    <property type="component" value="Unassembled WGS sequence"/>
</dbReference>
<dbReference type="PROSITE" id="PS50932">
    <property type="entry name" value="HTH_LACI_2"/>
    <property type="match status" value="1"/>
</dbReference>
<evidence type="ECO:0000313" key="8">
    <source>
        <dbReference type="Proteomes" id="UP000268652"/>
    </source>
</evidence>
<dbReference type="EMBL" id="RBDY01000056">
    <property type="protein sequence ID" value="RKN13060.1"/>
    <property type="molecule type" value="Genomic_DNA"/>
</dbReference>
<evidence type="ECO:0000256" key="3">
    <source>
        <dbReference type="ARBA" id="ARBA00023163"/>
    </source>
</evidence>
<gene>
    <name evidence="7" type="ORF">D7318_31995</name>
    <name evidence="6" type="ORF">D7319_32120</name>
</gene>
<dbReference type="PANTHER" id="PTHR30146">
    <property type="entry name" value="LACI-RELATED TRANSCRIPTIONAL REPRESSOR"/>
    <property type="match status" value="1"/>
</dbReference>
<dbReference type="AlphaFoldDB" id="A0A3A9VSK6"/>
<organism evidence="6 9">
    <name type="scientific">Streptomyces radicis</name>
    <dbReference type="NCBI Taxonomy" id="1750517"/>
    <lineage>
        <taxon>Bacteria</taxon>
        <taxon>Bacillati</taxon>
        <taxon>Actinomycetota</taxon>
        <taxon>Actinomycetes</taxon>
        <taxon>Kitasatosporales</taxon>
        <taxon>Streptomycetaceae</taxon>
        <taxon>Streptomyces</taxon>
    </lineage>
</organism>
<dbReference type="Gene3D" id="1.10.260.40">
    <property type="entry name" value="lambda repressor-like DNA-binding domains"/>
    <property type="match status" value="1"/>
</dbReference>
<dbReference type="Proteomes" id="UP000268652">
    <property type="component" value="Unassembled WGS sequence"/>
</dbReference>
<dbReference type="EMBL" id="RBDX01000057">
    <property type="protein sequence ID" value="RKN03143.1"/>
    <property type="molecule type" value="Genomic_DNA"/>
</dbReference>
<evidence type="ECO:0000313" key="6">
    <source>
        <dbReference type="EMBL" id="RKN03143.1"/>
    </source>
</evidence>
<dbReference type="InterPro" id="IPR046335">
    <property type="entry name" value="LacI/GalR-like_sensor"/>
</dbReference>
<keyword evidence="2" id="KW-0238">DNA-binding</keyword>
<dbReference type="PANTHER" id="PTHR30146:SF153">
    <property type="entry name" value="LACTOSE OPERON REPRESSOR"/>
    <property type="match status" value="1"/>
</dbReference>